<evidence type="ECO:0000256" key="1">
    <source>
        <dbReference type="ARBA" id="ARBA00022603"/>
    </source>
</evidence>
<dbReference type="InterPro" id="IPR001537">
    <property type="entry name" value="SpoU_MeTrfase"/>
</dbReference>
<dbReference type="Pfam" id="PF08032">
    <property type="entry name" value="SpoU_sub_bind"/>
    <property type="match status" value="1"/>
</dbReference>
<dbReference type="Gene3D" id="3.40.1280.10">
    <property type="match status" value="1"/>
</dbReference>
<dbReference type="GO" id="GO:0032259">
    <property type="term" value="P:methylation"/>
    <property type="evidence" value="ECO:0007669"/>
    <property type="project" value="UniProtKB-KW"/>
</dbReference>
<protein>
    <submittedName>
        <fullName evidence="4">23S rRNA (Guanosine2251-2'-O)-methyltransferase</fullName>
    </submittedName>
</protein>
<proteinExistence type="predicted"/>
<dbReference type="SUPFAM" id="SSF55315">
    <property type="entry name" value="L30e-like"/>
    <property type="match status" value="1"/>
</dbReference>
<dbReference type="GO" id="GO:0006396">
    <property type="term" value="P:RNA processing"/>
    <property type="evidence" value="ECO:0007669"/>
    <property type="project" value="InterPro"/>
</dbReference>
<dbReference type="GO" id="GO:0003723">
    <property type="term" value="F:RNA binding"/>
    <property type="evidence" value="ECO:0007669"/>
    <property type="project" value="InterPro"/>
</dbReference>
<dbReference type="CDD" id="cd18103">
    <property type="entry name" value="SpoU-like_RlmB"/>
    <property type="match status" value="1"/>
</dbReference>
<dbReference type="SUPFAM" id="SSF75217">
    <property type="entry name" value="alpha/beta knot"/>
    <property type="match status" value="1"/>
</dbReference>
<evidence type="ECO:0000259" key="3">
    <source>
        <dbReference type="SMART" id="SM00967"/>
    </source>
</evidence>
<dbReference type="Proteomes" id="UP000247973">
    <property type="component" value="Unassembled WGS sequence"/>
</dbReference>
<evidence type="ECO:0000313" key="4">
    <source>
        <dbReference type="EMBL" id="PXV64058.1"/>
    </source>
</evidence>
<dbReference type="InterPro" id="IPR029064">
    <property type="entry name" value="Ribosomal_eL30-like_sf"/>
</dbReference>
<name>A0A2V3PNG8_9BACT</name>
<dbReference type="PANTHER" id="PTHR46429:SF1">
    <property type="entry name" value="23S RRNA (GUANOSINE-2'-O-)-METHYLTRANSFERASE RLMB"/>
    <property type="match status" value="1"/>
</dbReference>
<evidence type="ECO:0000256" key="2">
    <source>
        <dbReference type="ARBA" id="ARBA00022679"/>
    </source>
</evidence>
<dbReference type="PANTHER" id="PTHR46429">
    <property type="entry name" value="23S RRNA (GUANOSINE-2'-O-)-METHYLTRANSFERASE RLMB"/>
    <property type="match status" value="1"/>
</dbReference>
<dbReference type="SMART" id="SM00967">
    <property type="entry name" value="SpoU_sub_bind"/>
    <property type="match status" value="1"/>
</dbReference>
<dbReference type="InterPro" id="IPR013123">
    <property type="entry name" value="SpoU_subst-bd"/>
</dbReference>
<dbReference type="GO" id="GO:0008173">
    <property type="term" value="F:RNA methyltransferase activity"/>
    <property type="evidence" value="ECO:0007669"/>
    <property type="project" value="InterPro"/>
</dbReference>
<comment type="caution">
    <text evidence="4">The sequence shown here is derived from an EMBL/GenBank/DDBJ whole genome shotgun (WGS) entry which is preliminary data.</text>
</comment>
<dbReference type="EMBL" id="QICL01000011">
    <property type="protein sequence ID" value="PXV64058.1"/>
    <property type="molecule type" value="Genomic_DNA"/>
</dbReference>
<dbReference type="Gene3D" id="3.30.1330.30">
    <property type="match status" value="1"/>
</dbReference>
<organism evidence="4 5">
    <name type="scientific">Dysgonomonas alginatilytica</name>
    <dbReference type="NCBI Taxonomy" id="1605892"/>
    <lineage>
        <taxon>Bacteria</taxon>
        <taxon>Pseudomonadati</taxon>
        <taxon>Bacteroidota</taxon>
        <taxon>Bacteroidia</taxon>
        <taxon>Bacteroidales</taxon>
        <taxon>Dysgonomonadaceae</taxon>
        <taxon>Dysgonomonas</taxon>
    </lineage>
</organism>
<dbReference type="AlphaFoldDB" id="A0A2V3PNG8"/>
<dbReference type="NCBIfam" id="TIGR00186">
    <property type="entry name" value="rRNA_methyl_3"/>
    <property type="match status" value="1"/>
</dbReference>
<sequence>MGVYNTSLRYKRLLMKEKEMIFGIRAVIEAIEAGKEIDKIIVKRELQGDLFRELTAALASHDIPVQRVPVERIDRYTRKNHQGVIAFLSAVTYEKIEDIIPFLYEQGKSPFILVLDGLTDVRNFGAIARTCEVAGVDAIVIPARGSVTVNADAVKTSAGALMKIPVCKENSLTEAIQFLKNSGVKVVAATERAAQLYTEVDYTGPVAIVMGAEDVGVSNDNLRICDDLVKIPQFGTIGSLNVSVAAGVLIYESIRQKGLNA</sequence>
<dbReference type="Pfam" id="PF00588">
    <property type="entry name" value="SpoU_methylase"/>
    <property type="match status" value="1"/>
</dbReference>
<accession>A0A2V3PNG8</accession>
<dbReference type="InterPro" id="IPR029026">
    <property type="entry name" value="tRNA_m1G_MTases_N"/>
</dbReference>
<keyword evidence="1 4" id="KW-0489">Methyltransferase</keyword>
<evidence type="ECO:0000313" key="5">
    <source>
        <dbReference type="Proteomes" id="UP000247973"/>
    </source>
</evidence>
<dbReference type="GO" id="GO:0005829">
    <property type="term" value="C:cytosol"/>
    <property type="evidence" value="ECO:0007669"/>
    <property type="project" value="TreeGrafter"/>
</dbReference>
<dbReference type="InterPro" id="IPR004441">
    <property type="entry name" value="rRNA_MeTrfase_TrmH"/>
</dbReference>
<feature type="domain" description="RNA 2-O ribose methyltransferase substrate binding" evidence="3">
    <location>
        <begin position="20"/>
        <end position="94"/>
    </location>
</feature>
<dbReference type="InterPro" id="IPR029028">
    <property type="entry name" value="Alpha/beta_knot_MTases"/>
</dbReference>
<keyword evidence="5" id="KW-1185">Reference proteome</keyword>
<reference evidence="4 5" key="1">
    <citation type="submission" date="2018-03" db="EMBL/GenBank/DDBJ databases">
        <title>Genomic Encyclopedia of Archaeal and Bacterial Type Strains, Phase II (KMG-II): from individual species to whole genera.</title>
        <authorList>
            <person name="Goeker M."/>
        </authorList>
    </citation>
    <scope>NUCLEOTIDE SEQUENCE [LARGE SCALE GENOMIC DNA]</scope>
    <source>
        <strain evidence="4 5">DSM 100214</strain>
    </source>
</reference>
<keyword evidence="2 4" id="KW-0808">Transferase</keyword>
<gene>
    <name evidence="4" type="ORF">CLV62_11115</name>
</gene>